<feature type="transmembrane region" description="Helical" evidence="11">
    <location>
        <begin position="463"/>
        <end position="486"/>
    </location>
</feature>
<dbReference type="GO" id="GO:0005524">
    <property type="term" value="F:ATP binding"/>
    <property type="evidence" value="ECO:0007669"/>
    <property type="project" value="UniProtKB-UniRule"/>
</dbReference>
<dbReference type="EMBL" id="CP000319">
    <property type="protein sequence ID" value="ABE64164.1"/>
    <property type="molecule type" value="Genomic_DNA"/>
</dbReference>
<dbReference type="Pfam" id="PF00702">
    <property type="entry name" value="Hydrolase"/>
    <property type="match status" value="1"/>
</dbReference>
<dbReference type="NCBIfam" id="TIGR01511">
    <property type="entry name" value="ATPase-IB1_Cu"/>
    <property type="match status" value="1"/>
</dbReference>
<dbReference type="InterPro" id="IPR045800">
    <property type="entry name" value="HMBD"/>
</dbReference>
<dbReference type="InterPro" id="IPR059000">
    <property type="entry name" value="ATPase_P-type_domA"/>
</dbReference>
<keyword evidence="10 11" id="KW-0472">Membrane</keyword>
<evidence type="ECO:0000259" key="12">
    <source>
        <dbReference type="SMART" id="SM00746"/>
    </source>
</evidence>
<keyword evidence="14" id="KW-1185">Reference proteome</keyword>
<sequence length="833" mass="86992">MSTAGQAESKNGNDCGCAAEAQPASSARASSGSNCCGGEAATAHAHGAHAHHHEHHHGHAADTNDGKVLDPVCGMTVDPQTSKHRFDHHGTIYHFCSAGCRTKFAAAPQSYLDKPKTSKFKTPPPADVPEGTIYTCPMHPEVRQVGPGPCPICGMALEPELVSLDDKPNPELADMSRRFWIGLILAVPVIALDMGGHIVGTHGWIGQTLSNWIQLAFATPVVIWAGWPFFVRGWQSLMTRNLNMFTLIAMGTGVAYIYSLAATFVPAMFPPAFRGHDGAVAVYFEAAAVITILVLLGQVLELHAREATSGAIKALLDLAPKTARRVDLSGADHDVALDDVAVGDRLRVRPGEKVPVDGVIAEGRSSLDESMVTGESMPVSKEAGASVIAGTINRSGSFVMQAEKVGRDTLLSRIVQMVAQAQRSRAPIQRLADQVAGWFVPAVIAAAVVAFAVWAFVGPEPRLAFGLVAAVSVLIIACPCALGLATPMSIMVGVGRGAQAGVLIRNAEALERMEKVDTLVVDKTGTLTEGRPRLVAIEAAEGFQKDDLLRLAASVERSSEHPLADAIVAAARQRDLPLSAVQEFDAPAGKGVTGKVEGRAVLIGSALFLESRGVAAQAMQDRAEQLRAGGATVINVAVDGRLAGLLAIADPVKPSTPAALKALAGDGIKVIMLTGDNRTTANAVAKQLGIADVEADVLPEQKSAVVARLQNEGHVVAMAGDGINDAPALAFADVGIAMGTGTDIAMESAGVTLLRGDLMGIVRARRLSEATMRNIRQNLFFAFIYNAAGIPIAAGVLYPIFGLLLSPIVAAAAMALSSVSVVGNALRLRAARL</sequence>
<dbReference type="PROSITE" id="PS00154">
    <property type="entry name" value="ATPASE_E1_E2"/>
    <property type="match status" value="1"/>
</dbReference>
<dbReference type="GO" id="GO:0055070">
    <property type="term" value="P:copper ion homeostasis"/>
    <property type="evidence" value="ECO:0007669"/>
    <property type="project" value="TreeGrafter"/>
</dbReference>
<dbReference type="FunFam" id="1.10.620.20:FF:000023">
    <property type="entry name" value="Heavy-metal transporting P-type ATPase"/>
    <property type="match status" value="1"/>
</dbReference>
<dbReference type="SMART" id="SM00746">
    <property type="entry name" value="TRASH"/>
    <property type="match status" value="1"/>
</dbReference>
<dbReference type="GO" id="GO:0016887">
    <property type="term" value="F:ATP hydrolysis activity"/>
    <property type="evidence" value="ECO:0007669"/>
    <property type="project" value="InterPro"/>
</dbReference>
<accession>Q1QHY3</accession>
<dbReference type="eggNOG" id="COG2217">
    <property type="taxonomic scope" value="Bacteria"/>
</dbReference>
<dbReference type="InterPro" id="IPR008250">
    <property type="entry name" value="ATPase_P-typ_transduc_dom_A_sf"/>
</dbReference>
<feature type="domain" description="TRASH" evidence="12">
    <location>
        <begin position="70"/>
        <end position="108"/>
    </location>
</feature>
<dbReference type="SUPFAM" id="SSF56784">
    <property type="entry name" value="HAD-like"/>
    <property type="match status" value="1"/>
</dbReference>
<evidence type="ECO:0000256" key="4">
    <source>
        <dbReference type="ARBA" id="ARBA00022692"/>
    </source>
</evidence>
<evidence type="ECO:0000256" key="6">
    <source>
        <dbReference type="ARBA" id="ARBA00022741"/>
    </source>
</evidence>
<feature type="transmembrane region" description="Helical" evidence="11">
    <location>
        <begin position="242"/>
        <end position="269"/>
    </location>
</feature>
<dbReference type="Gene3D" id="3.40.50.1000">
    <property type="entry name" value="HAD superfamily/HAD-like"/>
    <property type="match status" value="1"/>
</dbReference>
<proteinExistence type="inferred from homology"/>
<dbReference type="InterPro" id="IPR044492">
    <property type="entry name" value="P_typ_ATPase_HD_dom"/>
</dbReference>
<dbReference type="FunFam" id="2.70.150.10:FF:000020">
    <property type="entry name" value="Copper-exporting P-type ATPase A"/>
    <property type="match status" value="1"/>
</dbReference>
<dbReference type="InterPro" id="IPR012348">
    <property type="entry name" value="RNR-like"/>
</dbReference>
<dbReference type="InterPro" id="IPR027256">
    <property type="entry name" value="P-typ_ATPase_IB"/>
</dbReference>
<reference evidence="13 14" key="1">
    <citation type="submission" date="2006-03" db="EMBL/GenBank/DDBJ databases">
        <title>Complete sequence of chromosome of Nitrobacter hamburgensis X14.</title>
        <authorList>
            <consortium name="US DOE Joint Genome Institute"/>
            <person name="Copeland A."/>
            <person name="Lucas S."/>
            <person name="Lapidus A."/>
            <person name="Barry K."/>
            <person name="Detter J.C."/>
            <person name="Glavina del Rio T."/>
            <person name="Hammon N."/>
            <person name="Israni S."/>
            <person name="Dalin E."/>
            <person name="Tice H."/>
            <person name="Pitluck S."/>
            <person name="Chain P."/>
            <person name="Malfatti S."/>
            <person name="Shin M."/>
            <person name="Vergez L."/>
            <person name="Schmutz J."/>
            <person name="Larimer F."/>
            <person name="Land M."/>
            <person name="Hauser L."/>
            <person name="Kyrpides N."/>
            <person name="Ivanova N."/>
            <person name="Ward B."/>
            <person name="Arp D."/>
            <person name="Klotz M."/>
            <person name="Stein L."/>
            <person name="O'Mullan G."/>
            <person name="Starkenburg S."/>
            <person name="Sayavedra L."/>
            <person name="Poret-Peterson A.T."/>
            <person name="Gentry M.E."/>
            <person name="Bruce D."/>
            <person name="Richardson P."/>
        </authorList>
    </citation>
    <scope>NUCLEOTIDE SEQUENCE [LARGE SCALE GENOMIC DNA]</scope>
    <source>
        <strain evidence="14">DSM 10229 / NCIMB 13809 / X14</strain>
    </source>
</reference>
<protein>
    <submittedName>
        <fullName evidence="13">Heavy metal translocating P-type ATPase</fullName>
    </submittedName>
</protein>
<dbReference type="Gene3D" id="2.70.150.10">
    <property type="entry name" value="Calcium-transporting ATPase, cytoplasmic transduction domain A"/>
    <property type="match status" value="1"/>
</dbReference>
<organism evidence="13 14">
    <name type="scientific">Nitrobacter hamburgensis (strain DSM 10229 / NCIMB 13809 / X14)</name>
    <dbReference type="NCBI Taxonomy" id="323097"/>
    <lineage>
        <taxon>Bacteria</taxon>
        <taxon>Pseudomonadati</taxon>
        <taxon>Pseudomonadota</taxon>
        <taxon>Alphaproteobacteria</taxon>
        <taxon>Hyphomicrobiales</taxon>
        <taxon>Nitrobacteraceae</taxon>
        <taxon>Nitrobacter</taxon>
    </lineage>
</organism>
<evidence type="ECO:0000256" key="2">
    <source>
        <dbReference type="ARBA" id="ARBA00006024"/>
    </source>
</evidence>
<dbReference type="OrthoDB" id="391538at2"/>
<dbReference type="InterPro" id="IPR023214">
    <property type="entry name" value="HAD_sf"/>
</dbReference>
<dbReference type="GO" id="GO:0043682">
    <property type="term" value="F:P-type divalent copper transporter activity"/>
    <property type="evidence" value="ECO:0007669"/>
    <property type="project" value="TreeGrafter"/>
</dbReference>
<dbReference type="Pfam" id="PF00122">
    <property type="entry name" value="E1-E2_ATPase"/>
    <property type="match status" value="1"/>
</dbReference>
<evidence type="ECO:0000313" key="14">
    <source>
        <dbReference type="Proteomes" id="UP000001953"/>
    </source>
</evidence>
<dbReference type="KEGG" id="nha:Nham_3434"/>
<keyword evidence="7 11" id="KW-0067">ATP-binding</keyword>
<dbReference type="InterPro" id="IPR007029">
    <property type="entry name" value="YHS_dom"/>
</dbReference>
<dbReference type="Gene3D" id="1.10.620.20">
    <property type="entry name" value="Ribonucleotide Reductase, subunit A"/>
    <property type="match status" value="1"/>
</dbReference>
<comment type="similarity">
    <text evidence="2 11">Belongs to the cation transport ATPase (P-type) (TC 3.A.3) family. Type IB subfamily.</text>
</comment>
<dbReference type="InterPro" id="IPR001757">
    <property type="entry name" value="P_typ_ATPase"/>
</dbReference>
<dbReference type="GO" id="GO:0016491">
    <property type="term" value="F:oxidoreductase activity"/>
    <property type="evidence" value="ECO:0007669"/>
    <property type="project" value="InterPro"/>
</dbReference>
<name>Q1QHY3_NITHX</name>
<dbReference type="Gene3D" id="3.40.1110.10">
    <property type="entry name" value="Calcium-transporting ATPase, cytoplasmic domain N"/>
    <property type="match status" value="1"/>
</dbReference>
<dbReference type="InterPro" id="IPR018303">
    <property type="entry name" value="ATPase_P-typ_P_site"/>
</dbReference>
<dbReference type="Proteomes" id="UP000001953">
    <property type="component" value="Chromosome"/>
</dbReference>
<dbReference type="PRINTS" id="PR00119">
    <property type="entry name" value="CATATPASE"/>
</dbReference>
<evidence type="ECO:0000256" key="9">
    <source>
        <dbReference type="ARBA" id="ARBA00022989"/>
    </source>
</evidence>
<dbReference type="SUPFAM" id="SSF81665">
    <property type="entry name" value="Calcium ATPase, transmembrane domain M"/>
    <property type="match status" value="1"/>
</dbReference>
<dbReference type="SUPFAM" id="SSF81653">
    <property type="entry name" value="Calcium ATPase, transduction domain A"/>
    <property type="match status" value="1"/>
</dbReference>
<dbReference type="NCBIfam" id="TIGR01494">
    <property type="entry name" value="ATPase_P-type"/>
    <property type="match status" value="1"/>
</dbReference>
<keyword evidence="6 11" id="KW-0547">Nucleotide-binding</keyword>
<feature type="transmembrane region" description="Helical" evidence="11">
    <location>
        <begin position="212"/>
        <end position="230"/>
    </location>
</feature>
<dbReference type="NCBIfam" id="TIGR01525">
    <property type="entry name" value="ATPase-IB_hvy"/>
    <property type="match status" value="1"/>
</dbReference>
<dbReference type="SUPFAM" id="SSF47240">
    <property type="entry name" value="Ferritin-like"/>
    <property type="match status" value="1"/>
</dbReference>
<evidence type="ECO:0000256" key="7">
    <source>
        <dbReference type="ARBA" id="ARBA00022840"/>
    </source>
</evidence>
<dbReference type="InterPro" id="IPR036412">
    <property type="entry name" value="HAD-like_sf"/>
</dbReference>
<evidence type="ECO:0000256" key="8">
    <source>
        <dbReference type="ARBA" id="ARBA00022967"/>
    </source>
</evidence>
<dbReference type="Pfam" id="PF19335">
    <property type="entry name" value="HMBD"/>
    <property type="match status" value="1"/>
</dbReference>
<evidence type="ECO:0000313" key="13">
    <source>
        <dbReference type="EMBL" id="ABE64164.1"/>
    </source>
</evidence>
<keyword evidence="4 11" id="KW-0812">Transmembrane</keyword>
<feature type="transmembrane region" description="Helical" evidence="11">
    <location>
        <begin position="179"/>
        <end position="200"/>
    </location>
</feature>
<evidence type="ECO:0000256" key="3">
    <source>
        <dbReference type="ARBA" id="ARBA00022475"/>
    </source>
</evidence>
<feature type="transmembrane region" description="Helical" evidence="11">
    <location>
        <begin position="281"/>
        <end position="300"/>
    </location>
</feature>
<dbReference type="InterPro" id="IPR011017">
    <property type="entry name" value="TRASH_dom"/>
</dbReference>
<keyword evidence="3 11" id="KW-1003">Cell membrane</keyword>
<dbReference type="InterPro" id="IPR023298">
    <property type="entry name" value="ATPase_P-typ_TM_dom_sf"/>
</dbReference>
<dbReference type="STRING" id="323097.Nham_3434"/>
<dbReference type="InterPro" id="IPR023299">
    <property type="entry name" value="ATPase_P-typ_cyto_dom_N"/>
</dbReference>
<dbReference type="SFLD" id="SFLDS00003">
    <property type="entry name" value="Haloacid_Dehalogenase"/>
    <property type="match status" value="1"/>
</dbReference>
<dbReference type="Pfam" id="PF04945">
    <property type="entry name" value="YHS"/>
    <property type="match status" value="1"/>
</dbReference>
<keyword evidence="8" id="KW-1278">Translocase</keyword>
<feature type="transmembrane region" description="Helical" evidence="11">
    <location>
        <begin position="807"/>
        <end position="826"/>
    </location>
</feature>
<dbReference type="RefSeq" id="WP_011511815.1">
    <property type="nucleotide sequence ID" value="NC_007964.1"/>
</dbReference>
<dbReference type="PANTHER" id="PTHR43520:SF8">
    <property type="entry name" value="P-TYPE CU(+) TRANSPORTER"/>
    <property type="match status" value="1"/>
</dbReference>
<gene>
    <name evidence="13" type="ordered locus">Nham_3434</name>
</gene>
<dbReference type="CDD" id="cd02094">
    <property type="entry name" value="P-type_ATPase_Cu-like"/>
    <property type="match status" value="1"/>
</dbReference>
<dbReference type="GO" id="GO:0005886">
    <property type="term" value="C:plasma membrane"/>
    <property type="evidence" value="ECO:0007669"/>
    <property type="project" value="UniProtKB-SubCell"/>
</dbReference>
<feature type="transmembrane region" description="Helical" evidence="11">
    <location>
        <begin position="435"/>
        <end position="457"/>
    </location>
</feature>
<keyword evidence="5 11" id="KW-0479">Metal-binding</keyword>
<dbReference type="GO" id="GO:0005507">
    <property type="term" value="F:copper ion binding"/>
    <property type="evidence" value="ECO:0007669"/>
    <property type="project" value="TreeGrafter"/>
</dbReference>
<feature type="transmembrane region" description="Helical" evidence="11">
    <location>
        <begin position="779"/>
        <end position="801"/>
    </location>
</feature>
<dbReference type="HOGENOM" id="CLU_001771_11_3_5"/>
<dbReference type="PANTHER" id="PTHR43520">
    <property type="entry name" value="ATP7, ISOFORM B"/>
    <property type="match status" value="1"/>
</dbReference>
<evidence type="ECO:0000256" key="11">
    <source>
        <dbReference type="RuleBase" id="RU362081"/>
    </source>
</evidence>
<comment type="subcellular location">
    <subcellularLocation>
        <location evidence="1">Cell membrane</location>
        <topology evidence="1">Multi-pass membrane protein</topology>
    </subcellularLocation>
</comment>
<evidence type="ECO:0000256" key="5">
    <source>
        <dbReference type="ARBA" id="ARBA00022723"/>
    </source>
</evidence>
<dbReference type="InterPro" id="IPR009078">
    <property type="entry name" value="Ferritin-like_SF"/>
</dbReference>
<evidence type="ECO:0000256" key="10">
    <source>
        <dbReference type="ARBA" id="ARBA00023136"/>
    </source>
</evidence>
<keyword evidence="9 11" id="KW-1133">Transmembrane helix</keyword>
<dbReference type="GO" id="GO:0060003">
    <property type="term" value="P:copper ion export"/>
    <property type="evidence" value="ECO:0007669"/>
    <property type="project" value="UniProtKB-ARBA"/>
</dbReference>
<dbReference type="SFLD" id="SFLDG00002">
    <property type="entry name" value="C1.7:_P-type_atpase_like"/>
    <property type="match status" value="1"/>
</dbReference>
<evidence type="ECO:0000256" key="1">
    <source>
        <dbReference type="ARBA" id="ARBA00004651"/>
    </source>
</evidence>
<dbReference type="SFLD" id="SFLDF00027">
    <property type="entry name" value="p-type_atpase"/>
    <property type="match status" value="1"/>
</dbReference>
<dbReference type="PRINTS" id="PR00943">
    <property type="entry name" value="CUATPASE"/>
</dbReference>
<dbReference type="AlphaFoldDB" id="Q1QHY3"/>